<dbReference type="EMBL" id="ML119057">
    <property type="protein sequence ID" value="ROT37686.1"/>
    <property type="molecule type" value="Genomic_DNA"/>
</dbReference>
<name>A0A3N2PTP1_SODAK</name>
<accession>A0A3N2PTP1</accession>
<evidence type="ECO:0000313" key="2">
    <source>
        <dbReference type="Proteomes" id="UP000272025"/>
    </source>
</evidence>
<dbReference type="GeneID" id="39582840"/>
<evidence type="ECO:0000313" key="1">
    <source>
        <dbReference type="EMBL" id="ROT37686.1"/>
    </source>
</evidence>
<dbReference type="Gene3D" id="3.40.30.110">
    <property type="match status" value="2"/>
</dbReference>
<dbReference type="Proteomes" id="UP000272025">
    <property type="component" value="Unassembled WGS sequence"/>
</dbReference>
<dbReference type="STRING" id="1314773.A0A3N2PTP1"/>
<dbReference type="OrthoDB" id="202840at2759"/>
<dbReference type="AlphaFoldDB" id="A0A3N2PTP1"/>
<keyword evidence="2" id="KW-1185">Reference proteome</keyword>
<gene>
    <name evidence="1" type="ORF">SODALDRAFT_361415</name>
</gene>
<organism evidence="1 2">
    <name type="scientific">Sodiomyces alkalinus (strain CBS 110278 / VKM F-3762 / F11)</name>
    <name type="common">Alkaliphilic filamentous fungus</name>
    <dbReference type="NCBI Taxonomy" id="1314773"/>
    <lineage>
        <taxon>Eukaryota</taxon>
        <taxon>Fungi</taxon>
        <taxon>Dikarya</taxon>
        <taxon>Ascomycota</taxon>
        <taxon>Pezizomycotina</taxon>
        <taxon>Sordariomycetes</taxon>
        <taxon>Hypocreomycetidae</taxon>
        <taxon>Glomerellales</taxon>
        <taxon>Plectosphaerellaceae</taxon>
        <taxon>Sodiomyces</taxon>
    </lineage>
</organism>
<protein>
    <submittedName>
        <fullName evidence="1">Uncharacterized protein</fullName>
    </submittedName>
</protein>
<dbReference type="RefSeq" id="XP_028465492.1">
    <property type="nucleotide sequence ID" value="XM_028614362.1"/>
</dbReference>
<reference evidence="1 2" key="1">
    <citation type="journal article" date="2018" name="Mol. Ecol.">
        <title>The obligate alkalophilic soda-lake fungus Sodiomyces alkalinus has shifted to a protein diet.</title>
        <authorList>
            <person name="Grum-Grzhimaylo A.A."/>
            <person name="Falkoski D.L."/>
            <person name="van den Heuvel J."/>
            <person name="Valero-Jimenez C.A."/>
            <person name="Min B."/>
            <person name="Choi I.G."/>
            <person name="Lipzen A."/>
            <person name="Daum C.G."/>
            <person name="Aanen D.K."/>
            <person name="Tsang A."/>
            <person name="Henrissat B."/>
            <person name="Bilanenko E.N."/>
            <person name="de Vries R.P."/>
            <person name="van Kan J.A.L."/>
            <person name="Grigoriev I.V."/>
            <person name="Debets A.J.M."/>
        </authorList>
    </citation>
    <scope>NUCLEOTIDE SEQUENCE [LARGE SCALE GENOMIC DNA]</scope>
    <source>
        <strain evidence="1 2">F11</strain>
    </source>
</reference>
<proteinExistence type="predicted"/>
<sequence length="227" mass="25528">MRTGPPLSLFFPQRMAPHSSQIQPPLLPRPDLSALGISYRRIPLLAINRDIYLDMRLISPKLESLFPHLPRLGEYSDSRPESYSLERLLSILTTETGLFPAAVRSPAFWAFWPRTIPASVFVDCTVPECRDRSEDPDGQAQDENLVAVKEGLKPGHEVQVWPTDTGSPHREVGKLIGLDKTKVVIEVVGPKVGHSRSTALRTTFQETNNPVRTESRPVLAWKTRQFD</sequence>